<gene>
    <name evidence="6" type="ORF">ET495_08685</name>
</gene>
<organism evidence="6 7">
    <name type="scientific">Xylanimonas allomyrinae</name>
    <dbReference type="NCBI Taxonomy" id="2509459"/>
    <lineage>
        <taxon>Bacteria</taxon>
        <taxon>Bacillati</taxon>
        <taxon>Actinomycetota</taxon>
        <taxon>Actinomycetes</taxon>
        <taxon>Micrococcales</taxon>
        <taxon>Promicromonosporaceae</taxon>
        <taxon>Xylanimonas</taxon>
    </lineage>
</organism>
<evidence type="ECO:0000256" key="3">
    <source>
        <dbReference type="ARBA" id="ARBA00022840"/>
    </source>
</evidence>
<dbReference type="Proteomes" id="UP000291758">
    <property type="component" value="Chromosome"/>
</dbReference>
<dbReference type="GO" id="GO:0016740">
    <property type="term" value="F:transferase activity"/>
    <property type="evidence" value="ECO:0007669"/>
    <property type="project" value="UniProtKB-KW"/>
</dbReference>
<sequence length="280" mass="29388">MGQVRVRHLPRRLGGEPAVILTEADLRDRLRRPTPGAVVLVPPGARLSPAAADFVAQWRLVLDDAGSPADPSGGHDPGGHAAARPGWDRDASFPVDGDAAPLCTQCGSTVDTKPSRLTQLNRNHYVPKTHPRIVLRGRLDSLGAHLLAVAGDAVAAGHDGAGADLATLAAYCRELLSAEYNERPAAGLVLDGRDAEQIRAATHDPVGTLGVAHVTLTERSAPVQHRVNACRTHAREVEIVAAGVFPSPHHPYGASVCEGLNRLSSACYLVQLLLARGGLA</sequence>
<dbReference type="InterPro" id="IPR036451">
    <property type="entry name" value="CblAdoTrfase-like_sf"/>
</dbReference>
<evidence type="ECO:0000256" key="1">
    <source>
        <dbReference type="ARBA" id="ARBA00022679"/>
    </source>
</evidence>
<dbReference type="Gene3D" id="1.20.1200.10">
    <property type="entry name" value="Cobalamin adenosyltransferase-like"/>
    <property type="match status" value="1"/>
</dbReference>
<dbReference type="GO" id="GO:0005524">
    <property type="term" value="F:ATP binding"/>
    <property type="evidence" value="ECO:0007669"/>
    <property type="project" value="UniProtKB-KW"/>
</dbReference>
<evidence type="ECO:0000256" key="2">
    <source>
        <dbReference type="ARBA" id="ARBA00022741"/>
    </source>
</evidence>
<feature type="domain" description="Cobalamin adenosyltransferase-like" evidence="5">
    <location>
        <begin position="114"/>
        <end position="271"/>
    </location>
</feature>
<feature type="region of interest" description="Disordered" evidence="4">
    <location>
        <begin position="65"/>
        <end position="90"/>
    </location>
</feature>
<evidence type="ECO:0000313" key="7">
    <source>
        <dbReference type="Proteomes" id="UP000291758"/>
    </source>
</evidence>
<reference evidence="6 7" key="1">
    <citation type="submission" date="2019-01" db="EMBL/GenBank/DDBJ databases">
        <title>Genome sequencing of strain 2JSPR-7.</title>
        <authorList>
            <person name="Heo J."/>
            <person name="Kim S.-J."/>
            <person name="Kim J.-S."/>
            <person name="Hong S.-B."/>
            <person name="Kwon S.-W."/>
        </authorList>
    </citation>
    <scope>NUCLEOTIDE SEQUENCE [LARGE SCALE GENOMIC DNA]</scope>
    <source>
        <strain evidence="6 7">2JSPR-7</strain>
    </source>
</reference>
<dbReference type="Pfam" id="PF01923">
    <property type="entry name" value="Cob_adeno_trans"/>
    <property type="match status" value="1"/>
</dbReference>
<keyword evidence="7" id="KW-1185">Reference proteome</keyword>
<protein>
    <recommendedName>
        <fullName evidence="5">Cobalamin adenosyltransferase-like domain-containing protein</fullName>
    </recommendedName>
</protein>
<dbReference type="AlphaFoldDB" id="A0A4P6EKS8"/>
<evidence type="ECO:0000256" key="4">
    <source>
        <dbReference type="SAM" id="MobiDB-lite"/>
    </source>
</evidence>
<evidence type="ECO:0000313" key="6">
    <source>
        <dbReference type="EMBL" id="QAY63310.1"/>
    </source>
</evidence>
<keyword evidence="1" id="KW-0808">Transferase</keyword>
<proteinExistence type="predicted"/>
<dbReference type="EMBL" id="CP035495">
    <property type="protein sequence ID" value="QAY63310.1"/>
    <property type="molecule type" value="Genomic_DNA"/>
</dbReference>
<dbReference type="OrthoDB" id="306726at2"/>
<accession>A0A4P6EKS8</accession>
<name>A0A4P6EKS8_9MICO</name>
<keyword evidence="3" id="KW-0067">ATP-binding</keyword>
<evidence type="ECO:0000259" key="5">
    <source>
        <dbReference type="Pfam" id="PF01923"/>
    </source>
</evidence>
<dbReference type="InterPro" id="IPR016030">
    <property type="entry name" value="CblAdoTrfase-like"/>
</dbReference>
<dbReference type="KEGG" id="xyl:ET495_08685"/>
<keyword evidence="2" id="KW-0547">Nucleotide-binding</keyword>